<comment type="caution">
    <text evidence="3">The sequence shown here is derived from an EMBL/GenBank/DDBJ whole genome shotgun (WGS) entry which is preliminary data.</text>
</comment>
<name>A0A0N0P2V2_LEPSE</name>
<proteinExistence type="predicted"/>
<dbReference type="VEuPathDB" id="TriTrypDB:Lsey_0483_0010"/>
<evidence type="ECO:0000259" key="2">
    <source>
        <dbReference type="Pfam" id="PF23398"/>
    </source>
</evidence>
<protein>
    <submittedName>
        <fullName evidence="3">Putative mitotubule-associated protein Gb4</fullName>
    </submittedName>
</protein>
<evidence type="ECO:0000313" key="3">
    <source>
        <dbReference type="EMBL" id="KPI82927.1"/>
    </source>
</evidence>
<evidence type="ECO:0000313" key="4">
    <source>
        <dbReference type="Proteomes" id="UP000038009"/>
    </source>
</evidence>
<keyword evidence="4" id="KW-1185">Reference proteome</keyword>
<dbReference type="InterPro" id="IPR056614">
    <property type="entry name" value="FAZ1_cons"/>
</dbReference>
<feature type="region of interest" description="Disordered" evidence="1">
    <location>
        <begin position="137"/>
        <end position="157"/>
    </location>
</feature>
<organism evidence="3 4">
    <name type="scientific">Leptomonas seymouri</name>
    <dbReference type="NCBI Taxonomy" id="5684"/>
    <lineage>
        <taxon>Eukaryota</taxon>
        <taxon>Discoba</taxon>
        <taxon>Euglenozoa</taxon>
        <taxon>Kinetoplastea</taxon>
        <taxon>Metakinetoplastina</taxon>
        <taxon>Trypanosomatida</taxon>
        <taxon>Trypanosomatidae</taxon>
        <taxon>Leishmaniinae</taxon>
        <taxon>Leptomonas</taxon>
    </lineage>
</organism>
<dbReference type="EMBL" id="LJSK01000483">
    <property type="protein sequence ID" value="KPI82927.1"/>
    <property type="molecule type" value="Genomic_DNA"/>
</dbReference>
<dbReference type="OMA" id="WDLAMEA"/>
<sequence>MMHFSASYHKSINEADLRVKVDEHPYESVWMLYEKMENEVNSIAATTLVKRFDGTDWDLAIESHPKALEEAFREDTAAVLQTDVEHVKVDRIVVGNCAVHFRVSGVDISVEKIMALVSNYAYPKVWALYISRDSASRRTSTHPSSTRASRKVDPLVVEEGLQPEDSMTYLRKALADVRRERDMYMEQVEQAEKVQRASHRRN</sequence>
<feature type="domain" description="Flagellar attachment zone protein 1 conserved" evidence="2">
    <location>
        <begin position="46"/>
        <end position="131"/>
    </location>
</feature>
<dbReference type="AlphaFoldDB" id="A0A0N0P2V2"/>
<reference evidence="3 4" key="1">
    <citation type="journal article" date="2015" name="PLoS Pathog.">
        <title>Leptomonas seymouri: Adaptations to the Dixenous Life Cycle Analyzed by Genome Sequencing, Transcriptome Profiling and Co-infection with Leishmania donovani.</title>
        <authorList>
            <person name="Kraeva N."/>
            <person name="Butenko A."/>
            <person name="Hlavacova J."/>
            <person name="Kostygov A."/>
            <person name="Myskova J."/>
            <person name="Grybchuk D."/>
            <person name="Lestinova T."/>
            <person name="Votypka J."/>
            <person name="Volf P."/>
            <person name="Opperdoes F."/>
            <person name="Flegontov P."/>
            <person name="Lukes J."/>
            <person name="Yurchenko V."/>
        </authorList>
    </citation>
    <scope>NUCLEOTIDE SEQUENCE [LARGE SCALE GENOMIC DNA]</scope>
    <source>
        <strain evidence="3 4">ATCC 30220</strain>
    </source>
</reference>
<dbReference type="Proteomes" id="UP000038009">
    <property type="component" value="Unassembled WGS sequence"/>
</dbReference>
<gene>
    <name evidence="3" type="ORF">ABL78_8054</name>
</gene>
<dbReference type="Pfam" id="PF23398">
    <property type="entry name" value="FAZ1_cons"/>
    <property type="match status" value="1"/>
</dbReference>
<feature type="compositionally biased region" description="Low complexity" evidence="1">
    <location>
        <begin position="137"/>
        <end position="147"/>
    </location>
</feature>
<evidence type="ECO:0000256" key="1">
    <source>
        <dbReference type="SAM" id="MobiDB-lite"/>
    </source>
</evidence>
<dbReference type="OrthoDB" id="260030at2759"/>
<accession>A0A0N0P2V2</accession>